<dbReference type="Pfam" id="PF12004">
    <property type="entry name" value="DAB2P_C"/>
    <property type="match status" value="1"/>
</dbReference>
<dbReference type="AlphaFoldDB" id="A0A087TTE6"/>
<organism evidence="3 4">
    <name type="scientific">Stegodyphus mimosarum</name>
    <name type="common">African social velvet spider</name>
    <dbReference type="NCBI Taxonomy" id="407821"/>
    <lineage>
        <taxon>Eukaryota</taxon>
        <taxon>Metazoa</taxon>
        <taxon>Ecdysozoa</taxon>
        <taxon>Arthropoda</taxon>
        <taxon>Chelicerata</taxon>
        <taxon>Arachnida</taxon>
        <taxon>Araneae</taxon>
        <taxon>Araneomorphae</taxon>
        <taxon>Entelegynae</taxon>
        <taxon>Eresoidea</taxon>
        <taxon>Eresidae</taxon>
        <taxon>Stegodyphus</taxon>
    </lineage>
</organism>
<protein>
    <submittedName>
        <fullName evidence="3">Ras GTPase-activating protein SynGAP</fullName>
    </submittedName>
</protein>
<name>A0A087TTE6_STEMI</name>
<dbReference type="OrthoDB" id="6158299at2759"/>
<evidence type="ECO:0000313" key="3">
    <source>
        <dbReference type="EMBL" id="KFM68385.1"/>
    </source>
</evidence>
<sequence>MLTESVSDPRRANWLTITSMSEDLCWPEEPNTSRPSWELEAEILRLTTRLMMRERELRQVKNQLKSQVTKTQQQAASWRRRMEEKEEQMRVLLIQKDSEMQSIVSQLLLFEAELRQEQSRIEDLLGEKDAQILSQQKEIERLRRCVSGNQNGHSLDGNTMPSSESSIVFTDVEKEELPKLNKHLSQDLSGEDSQLMNSHDAVRKLKDGLVKIRAIQDVTNVKSLDSSYDCLISEKKRVPYKAPQKMKDLKAKRINSHKMHRSVVSEISGQAIL</sequence>
<proteinExistence type="predicted"/>
<feature type="domain" description="Disabled homolog 2-interacting protein C-terminal" evidence="2">
    <location>
        <begin position="33"/>
        <end position="142"/>
    </location>
</feature>
<feature type="non-terminal residue" evidence="3">
    <location>
        <position position="273"/>
    </location>
</feature>
<reference evidence="3 4" key="1">
    <citation type="submission" date="2013-11" db="EMBL/GenBank/DDBJ databases">
        <title>Genome sequencing of Stegodyphus mimosarum.</title>
        <authorList>
            <person name="Bechsgaard J."/>
        </authorList>
    </citation>
    <scope>NUCLEOTIDE SEQUENCE [LARGE SCALE GENOMIC DNA]</scope>
</reference>
<keyword evidence="1" id="KW-0175">Coiled coil</keyword>
<dbReference type="EMBL" id="KK116659">
    <property type="protein sequence ID" value="KFM68385.1"/>
    <property type="molecule type" value="Genomic_DNA"/>
</dbReference>
<dbReference type="InterPro" id="IPR021887">
    <property type="entry name" value="DAB2P_C"/>
</dbReference>
<evidence type="ECO:0000256" key="1">
    <source>
        <dbReference type="SAM" id="Coils"/>
    </source>
</evidence>
<gene>
    <name evidence="3" type="ORF">X975_04679</name>
</gene>
<dbReference type="Proteomes" id="UP000054359">
    <property type="component" value="Unassembled WGS sequence"/>
</dbReference>
<accession>A0A087TTE6</accession>
<evidence type="ECO:0000313" key="4">
    <source>
        <dbReference type="Proteomes" id="UP000054359"/>
    </source>
</evidence>
<evidence type="ECO:0000259" key="2">
    <source>
        <dbReference type="Pfam" id="PF12004"/>
    </source>
</evidence>
<keyword evidence="4" id="KW-1185">Reference proteome</keyword>
<dbReference type="OMA" id="DPRRANW"/>
<feature type="coiled-coil region" evidence="1">
    <location>
        <begin position="54"/>
        <end position="127"/>
    </location>
</feature>
<dbReference type="STRING" id="407821.A0A087TTE6"/>